<dbReference type="SMART" id="SM00487">
    <property type="entry name" value="DEXDc"/>
    <property type="match status" value="1"/>
</dbReference>
<dbReference type="Pfam" id="PF18738">
    <property type="entry name" value="HEPN_DZIP3"/>
    <property type="match status" value="1"/>
</dbReference>
<evidence type="ECO:0000259" key="1">
    <source>
        <dbReference type="PROSITE" id="PS51192"/>
    </source>
</evidence>
<proteinExistence type="predicted"/>
<dbReference type="InterPro" id="IPR041249">
    <property type="entry name" value="HEPN_DZIP3"/>
</dbReference>
<evidence type="ECO:0000313" key="3">
    <source>
        <dbReference type="Proteomes" id="UP000683360"/>
    </source>
</evidence>
<dbReference type="GO" id="GO:0005737">
    <property type="term" value="C:cytoplasm"/>
    <property type="evidence" value="ECO:0007669"/>
    <property type="project" value="TreeGrafter"/>
</dbReference>
<dbReference type="EC" id="3.6.4.13" evidence="2"/>
<dbReference type="InterPro" id="IPR027417">
    <property type="entry name" value="P-loop_NTPase"/>
</dbReference>
<dbReference type="InterPro" id="IPR051363">
    <property type="entry name" value="RLR_Helicase"/>
</dbReference>
<dbReference type="GO" id="GO:0003724">
    <property type="term" value="F:RNA helicase activity"/>
    <property type="evidence" value="ECO:0007669"/>
    <property type="project" value="UniProtKB-EC"/>
</dbReference>
<dbReference type="GO" id="GO:0003725">
    <property type="term" value="F:double-stranded RNA binding"/>
    <property type="evidence" value="ECO:0007669"/>
    <property type="project" value="TreeGrafter"/>
</dbReference>
<dbReference type="SUPFAM" id="SSF52540">
    <property type="entry name" value="P-loop containing nucleoside triphosphate hydrolases"/>
    <property type="match status" value="1"/>
</dbReference>
<dbReference type="PANTHER" id="PTHR14074">
    <property type="entry name" value="HELICASE WITH DEATH DOMAIN-RELATED"/>
    <property type="match status" value="1"/>
</dbReference>
<dbReference type="InterPro" id="IPR036179">
    <property type="entry name" value="Ig-like_dom_sf"/>
</dbReference>
<dbReference type="Proteomes" id="UP000683360">
    <property type="component" value="Unassembled WGS sequence"/>
</dbReference>
<dbReference type="PROSITE" id="PS51192">
    <property type="entry name" value="HELICASE_ATP_BIND_1"/>
    <property type="match status" value="1"/>
</dbReference>
<dbReference type="GO" id="GO:0016787">
    <property type="term" value="F:hydrolase activity"/>
    <property type="evidence" value="ECO:0007669"/>
    <property type="project" value="UniProtKB-KW"/>
</dbReference>
<dbReference type="GO" id="GO:0003677">
    <property type="term" value="F:DNA binding"/>
    <property type="evidence" value="ECO:0007669"/>
    <property type="project" value="InterPro"/>
</dbReference>
<dbReference type="Gene3D" id="2.60.40.10">
    <property type="entry name" value="Immunoglobulins"/>
    <property type="match status" value="1"/>
</dbReference>
<dbReference type="GO" id="GO:0003727">
    <property type="term" value="F:single-stranded RNA binding"/>
    <property type="evidence" value="ECO:0007669"/>
    <property type="project" value="TreeGrafter"/>
</dbReference>
<dbReference type="SMR" id="A0A8S3PQL1"/>
<name>A0A8S3PQL1_MYTED</name>
<dbReference type="GO" id="GO:0140374">
    <property type="term" value="P:antiviral innate immune response"/>
    <property type="evidence" value="ECO:0007669"/>
    <property type="project" value="TreeGrafter"/>
</dbReference>
<dbReference type="InterPro" id="IPR013783">
    <property type="entry name" value="Ig-like_fold"/>
</dbReference>
<protein>
    <submittedName>
        <fullName evidence="2">IFIH1</fullName>
        <ecNumber evidence="2">3.6.4.13</ecNumber>
    </submittedName>
</protein>
<comment type="caution">
    <text evidence="2">The sequence shown here is derived from an EMBL/GenBank/DDBJ whole genome shotgun (WGS) entry which is preliminary data.</text>
</comment>
<organism evidence="2 3">
    <name type="scientific">Mytilus edulis</name>
    <name type="common">Blue mussel</name>
    <dbReference type="NCBI Taxonomy" id="6550"/>
    <lineage>
        <taxon>Eukaryota</taxon>
        <taxon>Metazoa</taxon>
        <taxon>Spiralia</taxon>
        <taxon>Lophotrochozoa</taxon>
        <taxon>Mollusca</taxon>
        <taxon>Bivalvia</taxon>
        <taxon>Autobranchia</taxon>
        <taxon>Pteriomorphia</taxon>
        <taxon>Mytilida</taxon>
        <taxon>Mytiloidea</taxon>
        <taxon>Mytilidae</taxon>
        <taxon>Mytilinae</taxon>
        <taxon>Mytilus</taxon>
    </lineage>
</organism>
<dbReference type="InterPro" id="IPR014001">
    <property type="entry name" value="Helicase_ATP-bd"/>
</dbReference>
<dbReference type="Gene3D" id="3.40.50.300">
    <property type="entry name" value="P-loop containing nucleotide triphosphate hydrolases"/>
    <property type="match status" value="1"/>
</dbReference>
<sequence length="584" mass="67447">MTSIVSSRVTNKTHYARLGHATQNLLPRFLQEVLFRYENPLHIYSTCKGNYQLYKYFLKSADWTKINEAVTTASFRNFDVPLIYTILRNVHNTTLMPTRKWDNKIDPQPHETNTGDDLERCRRTRNKIIHRGNTEVSDQELKNYFDEFRGIAGRLQVICNKKNNEFVTEFEDLRTCCMDEETERKYLEDIEEWRQRSLEYEDQISQLKEHLAAIGISEKQENENVVFIKTLQDTTCVEGNTVTLQCVASGSKYIAEWSKNNEEILYDRKNMAHIPFKLGSETRSCVLSITERKPSLIKLRKYQEELAEIALTGQNTIICSGTNAGKTYVDYHIIEDHLIKNPEGKVVFINKTNVLLEQQYNRACKTFKDLNFQGKIYKWDASLEGECEPFPSIVQRVSLFFCTPKSLCNHLDEKSKNKISMDTFTLVVLDECHHVMRGNPFNEVMNYYRKHKFESESGEIPQVLGLTASPGTNRADDGFSAVQHLKSLMANMDVFKLSVVQKNEQELLEYSSTPSKVQIRSADRLHDPVQGILLKAITHVEGVFRNRRVTSFLMENGFDTKTLLSALGMPPFVKSEKKICTVDK</sequence>
<feature type="domain" description="Helicase ATP-binding" evidence="1">
    <location>
        <begin position="307"/>
        <end position="488"/>
    </location>
</feature>
<dbReference type="AlphaFoldDB" id="A0A8S3PQL1"/>
<dbReference type="PANTHER" id="PTHR14074:SF16">
    <property type="entry name" value="ANTIVIRAL INNATE IMMUNE RESPONSE RECEPTOR RIG-I"/>
    <property type="match status" value="1"/>
</dbReference>
<accession>A0A8S3PQL1</accession>
<dbReference type="Pfam" id="PF04851">
    <property type="entry name" value="ResIII"/>
    <property type="match status" value="1"/>
</dbReference>
<evidence type="ECO:0000313" key="2">
    <source>
        <dbReference type="EMBL" id="CAG2185777.1"/>
    </source>
</evidence>
<dbReference type="GO" id="GO:0005524">
    <property type="term" value="F:ATP binding"/>
    <property type="evidence" value="ECO:0007669"/>
    <property type="project" value="InterPro"/>
</dbReference>
<dbReference type="InterPro" id="IPR006935">
    <property type="entry name" value="Helicase/UvrB_N"/>
</dbReference>
<dbReference type="GO" id="GO:0008270">
    <property type="term" value="F:zinc ion binding"/>
    <property type="evidence" value="ECO:0007669"/>
    <property type="project" value="TreeGrafter"/>
</dbReference>
<dbReference type="OrthoDB" id="6150506at2759"/>
<gene>
    <name evidence="2" type="ORF">MEDL_1363</name>
</gene>
<dbReference type="GO" id="GO:0002753">
    <property type="term" value="P:cytoplasmic pattern recognition receptor signaling pathway"/>
    <property type="evidence" value="ECO:0007669"/>
    <property type="project" value="TreeGrafter"/>
</dbReference>
<keyword evidence="3" id="KW-1185">Reference proteome</keyword>
<keyword evidence="2" id="KW-0378">Hydrolase</keyword>
<dbReference type="SUPFAM" id="SSF48726">
    <property type="entry name" value="Immunoglobulin"/>
    <property type="match status" value="1"/>
</dbReference>
<dbReference type="EMBL" id="CAJPWZ010000099">
    <property type="protein sequence ID" value="CAG2185777.1"/>
    <property type="molecule type" value="Genomic_DNA"/>
</dbReference>
<reference evidence="2" key="1">
    <citation type="submission" date="2021-03" db="EMBL/GenBank/DDBJ databases">
        <authorList>
            <person name="Bekaert M."/>
        </authorList>
    </citation>
    <scope>NUCLEOTIDE SEQUENCE</scope>
</reference>